<feature type="region of interest" description="Disordered" evidence="1">
    <location>
        <begin position="120"/>
        <end position="146"/>
    </location>
</feature>
<proteinExistence type="predicted"/>
<accession>A0A174AW27</accession>
<evidence type="ECO:0000313" key="2">
    <source>
        <dbReference type="EMBL" id="CUN91615.1"/>
    </source>
</evidence>
<dbReference type="RefSeq" id="WP_007884640.1">
    <property type="nucleotide sequence ID" value="NZ_CYZO01000012.1"/>
</dbReference>
<reference evidence="2 3" key="1">
    <citation type="submission" date="2015-09" db="EMBL/GenBank/DDBJ databases">
        <authorList>
            <consortium name="Pathogen Informatics"/>
        </authorList>
    </citation>
    <scope>NUCLEOTIDE SEQUENCE [LARGE SCALE GENOMIC DNA]</scope>
    <source>
        <strain evidence="2 3">2789STDY5834841</strain>
    </source>
</reference>
<gene>
    <name evidence="2" type="ORF">ERS852456_01135</name>
</gene>
<dbReference type="Proteomes" id="UP000095787">
    <property type="component" value="Unassembled WGS sequence"/>
</dbReference>
<dbReference type="GeneID" id="96227813"/>
<dbReference type="AlphaFoldDB" id="A0A174AW27"/>
<feature type="compositionally biased region" description="Basic and acidic residues" evidence="1">
    <location>
        <begin position="120"/>
        <end position="133"/>
    </location>
</feature>
<dbReference type="EMBL" id="CYZO01000012">
    <property type="protein sequence ID" value="CUN91615.1"/>
    <property type="molecule type" value="Genomic_DNA"/>
</dbReference>
<dbReference type="Pfam" id="PF12666">
    <property type="entry name" value="PrgI"/>
    <property type="match status" value="1"/>
</dbReference>
<dbReference type="InterPro" id="IPR024414">
    <property type="entry name" value="Uncharacterised_PrgI"/>
</dbReference>
<sequence>MEVKMNKEIRDYQESMFMGLDLRQCVCSVLAILTAIGIYFGMREITGQEITGWLCVLGATPFAACGFFKYHGMTAEQFLWAVIKSELLYPKKLVFQSEDIHYSCMQETISLGEKNQKDGAEIIKEREQRAEAKQRKKRKGRSDAFD</sequence>
<organism evidence="2 3">
    <name type="scientific">[Ruminococcus] torques</name>
    <dbReference type="NCBI Taxonomy" id="33039"/>
    <lineage>
        <taxon>Bacteria</taxon>
        <taxon>Bacillati</taxon>
        <taxon>Bacillota</taxon>
        <taxon>Clostridia</taxon>
        <taxon>Lachnospirales</taxon>
        <taxon>Lachnospiraceae</taxon>
        <taxon>Mediterraneibacter</taxon>
    </lineage>
</organism>
<evidence type="ECO:0000313" key="3">
    <source>
        <dbReference type="Proteomes" id="UP000095787"/>
    </source>
</evidence>
<protein>
    <submittedName>
        <fullName evidence="2">PrgI family protein</fullName>
    </submittedName>
</protein>
<name>A0A174AW27_9FIRM</name>
<evidence type="ECO:0000256" key="1">
    <source>
        <dbReference type="SAM" id="MobiDB-lite"/>
    </source>
</evidence>